<evidence type="ECO:0000313" key="10">
    <source>
        <dbReference type="EMBL" id="UXU56486.1"/>
    </source>
</evidence>
<dbReference type="GO" id="GO:0005576">
    <property type="term" value="C:extracellular region"/>
    <property type="evidence" value="ECO:0007669"/>
    <property type="project" value="UniProtKB-SubCell"/>
</dbReference>
<name>A0A085UIE2_9STAP</name>
<evidence type="ECO:0000256" key="5">
    <source>
        <dbReference type="ARBA" id="ARBA00022735"/>
    </source>
</evidence>
<dbReference type="GO" id="GO:0031640">
    <property type="term" value="P:killing of cells of another organism"/>
    <property type="evidence" value="ECO:0007669"/>
    <property type="project" value="UniProtKB-KW"/>
</dbReference>
<organism evidence="8 12">
    <name type="scientific">Staphylococcus agnetis</name>
    <dbReference type="NCBI Taxonomy" id="985762"/>
    <lineage>
        <taxon>Bacteria</taxon>
        <taxon>Bacillati</taxon>
        <taxon>Bacillota</taxon>
        <taxon>Bacilli</taxon>
        <taxon>Bacillales</taxon>
        <taxon>Staphylococcaceae</taxon>
        <taxon>Staphylococcus</taxon>
    </lineage>
</organism>
<dbReference type="EMBL" id="NEFX01000001">
    <property type="protein sequence ID" value="OTW32347.1"/>
    <property type="molecule type" value="Genomic_DNA"/>
</dbReference>
<comment type="subcellular location">
    <subcellularLocation>
        <location evidence="1">Secreted</location>
    </subcellularLocation>
</comment>
<keyword evidence="5" id="KW-0354">Hemolysis</keyword>
<dbReference type="Proteomes" id="UP000646308">
    <property type="component" value="Unassembled WGS sequence"/>
</dbReference>
<dbReference type="EMBL" id="WMFL01000082">
    <property type="protein sequence ID" value="NJI03251.1"/>
    <property type="molecule type" value="Genomic_DNA"/>
</dbReference>
<dbReference type="RefSeq" id="WP_037564837.1">
    <property type="nucleotide sequence ID" value="NZ_CP009623.1"/>
</dbReference>
<dbReference type="GO" id="GO:0090729">
    <property type="term" value="F:toxin activity"/>
    <property type="evidence" value="ECO:0007669"/>
    <property type="project" value="UniProtKB-KW"/>
</dbReference>
<dbReference type="Pfam" id="PF05480">
    <property type="entry name" value="PSMbeta"/>
    <property type="match status" value="1"/>
</dbReference>
<evidence type="ECO:0000256" key="6">
    <source>
        <dbReference type="ARBA" id="ARBA00022852"/>
    </source>
</evidence>
<evidence type="ECO:0000313" key="11">
    <source>
        <dbReference type="Proteomes" id="UP000195208"/>
    </source>
</evidence>
<dbReference type="GeneID" id="57691308"/>
<sequence length="44" mass="4540">MSDLINVIKDTIQAGMNHDWVSMGTGIADILAKGINVISGLIGG</sequence>
<keyword evidence="3" id="KW-0964">Secreted</keyword>
<reference evidence="10" key="3">
    <citation type="submission" date="2022-03" db="EMBL/GenBank/DDBJ databases">
        <title>Comparative Genomics of East African Camel-Associated Staphylococcaceae spp.: Diversity and Inheritance of Traits Involved in Host-Pathogen Interactions.</title>
        <authorList>
            <person name="Akarsu H."/>
            <person name="Liljander A."/>
            <person name="Younan M."/>
            <person name="Brodard I."/>
            <person name="Glucks I."/>
            <person name="Labroussaa F."/>
            <person name="Overesch G."/>
            <person name="Kuhnert P."/>
            <person name="Perreten V."/>
            <person name="Drexler J.F."/>
            <person name="Corman V.M."/>
            <person name="Falquet L."/>
            <person name="Jores J."/>
        </authorList>
    </citation>
    <scope>NUCLEOTIDE SEQUENCE</scope>
    <source>
        <strain evidence="10">IVB6197</strain>
    </source>
</reference>
<proteinExistence type="inferred from homology"/>
<dbReference type="Proteomes" id="UP001065705">
    <property type="component" value="Chromosome"/>
</dbReference>
<gene>
    <name evidence="9" type="ORF">B9M88_01320</name>
    <name evidence="8" type="ORF">GLV84_10465</name>
    <name evidence="10" type="ORF">MUA95_07890</name>
</gene>
<evidence type="ECO:0000313" key="12">
    <source>
        <dbReference type="Proteomes" id="UP000646308"/>
    </source>
</evidence>
<reference evidence="9 11" key="1">
    <citation type="submission" date="2017-04" db="EMBL/GenBank/DDBJ databases">
        <title>Staphylococcus agnetis, a potential pathogen in the broiler production.</title>
        <authorList>
            <person name="Poulsen L."/>
        </authorList>
    </citation>
    <scope>NUCLEOTIDE SEQUENCE [LARGE SCALE GENOMIC DNA]</scope>
    <source>
        <strain evidence="9 11">723_310714_2_2_spleen</strain>
    </source>
</reference>
<keyword evidence="11" id="KW-1185">Reference proteome</keyword>
<evidence type="ECO:0000256" key="4">
    <source>
        <dbReference type="ARBA" id="ARBA00022656"/>
    </source>
</evidence>
<dbReference type="OrthoDB" id="2397642at2"/>
<evidence type="ECO:0000256" key="2">
    <source>
        <dbReference type="ARBA" id="ARBA00006367"/>
    </source>
</evidence>
<protein>
    <submittedName>
        <fullName evidence="8">Beta-class phenol-soluble modulin</fullName>
    </submittedName>
    <submittedName>
        <fullName evidence="9">Hemolysin-H1C</fullName>
    </submittedName>
</protein>
<dbReference type="Proteomes" id="UP000195208">
    <property type="component" value="Unassembled WGS sequence"/>
</dbReference>
<evidence type="ECO:0000313" key="8">
    <source>
        <dbReference type="EMBL" id="NJI03251.1"/>
    </source>
</evidence>
<evidence type="ECO:0000256" key="3">
    <source>
        <dbReference type="ARBA" id="ARBA00022525"/>
    </source>
</evidence>
<evidence type="ECO:0000256" key="7">
    <source>
        <dbReference type="ARBA" id="ARBA00023026"/>
    </source>
</evidence>
<reference evidence="8" key="2">
    <citation type="submission" date="2019-11" db="EMBL/GenBank/DDBJ databases">
        <title>Whole genome comparisons of Staphylococcus agnetis isolates from cattle and chickens.</title>
        <authorList>
            <person name="Rhoads D."/>
            <person name="Shwani A."/>
            <person name="Adkins P."/>
            <person name="Calcutt M."/>
            <person name="Middleton J."/>
        </authorList>
    </citation>
    <scope>NUCLEOTIDE SEQUENCE</scope>
    <source>
        <strain evidence="8">1387</strain>
    </source>
</reference>
<comment type="similarity">
    <text evidence="2">Belongs to the staphylococcal hemolytic protein family.</text>
</comment>
<accession>A0A085UIE2</accession>
<keyword evidence="4" id="KW-0800">Toxin</keyword>
<keyword evidence="6" id="KW-0204">Cytolysis</keyword>
<dbReference type="EMBL" id="CP094809">
    <property type="protein sequence ID" value="UXU56486.1"/>
    <property type="molecule type" value="Genomic_DNA"/>
</dbReference>
<evidence type="ECO:0000313" key="9">
    <source>
        <dbReference type="EMBL" id="OTW32347.1"/>
    </source>
</evidence>
<evidence type="ECO:0000256" key="1">
    <source>
        <dbReference type="ARBA" id="ARBA00004613"/>
    </source>
</evidence>
<keyword evidence="7" id="KW-0843">Virulence</keyword>
<dbReference type="KEGG" id="sagq:EP23_01875"/>
<dbReference type="AlphaFoldDB" id="A0A085UIE2"/>
<dbReference type="InterPro" id="IPR008846">
    <property type="entry name" value="PSMbeta"/>
</dbReference>